<name>A0ABW4JD94_9BACL</name>
<dbReference type="SUPFAM" id="SSF56042">
    <property type="entry name" value="PurM C-terminal domain-like"/>
    <property type="match status" value="1"/>
</dbReference>
<comment type="similarity">
    <text evidence="1">Belongs to the thiamine-monophosphate kinase family.</text>
</comment>
<dbReference type="PANTHER" id="PTHR30270:SF0">
    <property type="entry name" value="THIAMINE-MONOPHOSPHATE KINASE"/>
    <property type="match status" value="1"/>
</dbReference>
<feature type="binding site" evidence="1">
    <location>
        <position position="103"/>
    </location>
    <ligand>
        <name>ATP</name>
        <dbReference type="ChEBI" id="CHEBI:30616"/>
    </ligand>
</feature>
<dbReference type="SUPFAM" id="SSF55326">
    <property type="entry name" value="PurM N-terminal domain-like"/>
    <property type="match status" value="1"/>
</dbReference>
<feature type="binding site" evidence="1">
    <location>
        <position position="264"/>
    </location>
    <ligand>
        <name>substrate</name>
    </ligand>
</feature>
<feature type="binding site" evidence="1">
    <location>
        <position position="213"/>
    </location>
    <ligand>
        <name>ATP</name>
        <dbReference type="ChEBI" id="CHEBI:30616"/>
    </ligand>
</feature>
<dbReference type="GO" id="GO:0009030">
    <property type="term" value="F:thiamine-phosphate kinase activity"/>
    <property type="evidence" value="ECO:0007669"/>
    <property type="project" value="UniProtKB-EC"/>
</dbReference>
<accession>A0ABW4JD94</accession>
<dbReference type="Gene3D" id="3.90.650.10">
    <property type="entry name" value="PurM-like C-terminal domain"/>
    <property type="match status" value="1"/>
</dbReference>
<feature type="binding site" evidence="1">
    <location>
        <position position="73"/>
    </location>
    <ligand>
        <name>Mg(2+)</name>
        <dbReference type="ChEBI" id="CHEBI:18420"/>
        <label>4</label>
    </ligand>
</feature>
<feature type="domain" description="PurM-like N-terminal" evidence="2">
    <location>
        <begin position="26"/>
        <end position="138"/>
    </location>
</feature>
<dbReference type="InterPro" id="IPR006283">
    <property type="entry name" value="ThiL-like"/>
</dbReference>
<feature type="binding site" evidence="1">
    <location>
        <position position="211"/>
    </location>
    <ligand>
        <name>Mg(2+)</name>
        <dbReference type="ChEBI" id="CHEBI:18420"/>
        <label>3</label>
    </ligand>
</feature>
<feature type="binding site" evidence="1">
    <location>
        <position position="73"/>
    </location>
    <ligand>
        <name>Mg(2+)</name>
        <dbReference type="ChEBI" id="CHEBI:18420"/>
        <label>3</label>
    </ligand>
</feature>
<keyword evidence="1" id="KW-0784">Thiamine biosynthesis</keyword>
<dbReference type="EC" id="2.7.4.16" evidence="1"/>
<feature type="binding site" evidence="1">
    <location>
        <position position="320"/>
    </location>
    <ligand>
        <name>substrate</name>
    </ligand>
</feature>
<comment type="pathway">
    <text evidence="1">Cofactor biosynthesis; thiamine diphosphate biosynthesis; thiamine diphosphate from thiamine phosphate: step 1/1.</text>
</comment>
<comment type="miscellaneous">
    <text evidence="1">Reaction mechanism of ThiL seems to utilize a direct, inline transfer of the gamma-phosphate of ATP to TMP rather than a phosphorylated enzyme intermediate.</text>
</comment>
<keyword evidence="1" id="KW-0547">Nucleotide-binding</keyword>
<dbReference type="Pfam" id="PF00586">
    <property type="entry name" value="AIRS"/>
    <property type="match status" value="1"/>
</dbReference>
<dbReference type="InterPro" id="IPR010918">
    <property type="entry name" value="PurM-like_C_dom"/>
</dbReference>
<comment type="function">
    <text evidence="1">Catalyzes the ATP-dependent phosphorylation of thiamine-monophosphate (TMP) to form thiamine-pyrophosphate (TPP), the active form of vitamin B1.</text>
</comment>
<keyword evidence="5" id="KW-1185">Reference proteome</keyword>
<keyword evidence="1 4" id="KW-0808">Transferase</keyword>
<dbReference type="PANTHER" id="PTHR30270">
    <property type="entry name" value="THIAMINE-MONOPHOSPHATE KINASE"/>
    <property type="match status" value="1"/>
</dbReference>
<evidence type="ECO:0000259" key="3">
    <source>
        <dbReference type="Pfam" id="PF02769"/>
    </source>
</evidence>
<evidence type="ECO:0000256" key="1">
    <source>
        <dbReference type="HAMAP-Rule" id="MF_02128"/>
    </source>
</evidence>
<proteinExistence type="inferred from homology"/>
<feature type="binding site" evidence="1">
    <location>
        <position position="44"/>
    </location>
    <ligand>
        <name>Mg(2+)</name>
        <dbReference type="ChEBI" id="CHEBI:18420"/>
        <label>1</label>
    </ligand>
</feature>
<feature type="binding site" evidence="1">
    <location>
        <position position="145"/>
    </location>
    <ligand>
        <name>ATP</name>
        <dbReference type="ChEBI" id="CHEBI:30616"/>
    </ligand>
</feature>
<keyword evidence="1" id="KW-0067">ATP-binding</keyword>
<dbReference type="Gene3D" id="3.30.1330.10">
    <property type="entry name" value="PurM-like, N-terminal domain"/>
    <property type="match status" value="1"/>
</dbReference>
<feature type="binding site" evidence="1">
    <location>
        <position position="42"/>
    </location>
    <ligand>
        <name>Mg(2+)</name>
        <dbReference type="ChEBI" id="CHEBI:18420"/>
        <label>4</label>
    </ligand>
</feature>
<evidence type="ECO:0000313" key="5">
    <source>
        <dbReference type="Proteomes" id="UP001597079"/>
    </source>
</evidence>
<dbReference type="CDD" id="cd02194">
    <property type="entry name" value="ThiL"/>
    <property type="match status" value="1"/>
</dbReference>
<dbReference type="NCBIfam" id="TIGR01379">
    <property type="entry name" value="thiL"/>
    <property type="match status" value="1"/>
</dbReference>
<keyword evidence="1" id="KW-0460">Magnesium</keyword>
<feature type="binding site" evidence="1">
    <location>
        <position position="73"/>
    </location>
    <ligand>
        <name>Mg(2+)</name>
        <dbReference type="ChEBI" id="CHEBI:18420"/>
        <label>2</label>
    </ligand>
</feature>
<dbReference type="RefSeq" id="WP_377941111.1">
    <property type="nucleotide sequence ID" value="NZ_JBHUCX010000009.1"/>
</dbReference>
<feature type="binding site" evidence="1">
    <location>
        <position position="44"/>
    </location>
    <ligand>
        <name>Mg(2+)</name>
        <dbReference type="ChEBI" id="CHEBI:18420"/>
        <label>2</label>
    </ligand>
</feature>
<feature type="binding site" evidence="1">
    <location>
        <position position="28"/>
    </location>
    <ligand>
        <name>Mg(2+)</name>
        <dbReference type="ChEBI" id="CHEBI:18420"/>
        <label>3</label>
    </ligand>
</feature>
<gene>
    <name evidence="1 4" type="primary">thiL</name>
    <name evidence="4" type="ORF">ACFSB2_02800</name>
</gene>
<feature type="binding site" evidence="1">
    <location>
        <position position="51"/>
    </location>
    <ligand>
        <name>substrate</name>
    </ligand>
</feature>
<feature type="binding site" evidence="1">
    <location>
        <position position="43"/>
    </location>
    <ligand>
        <name>Mg(2+)</name>
        <dbReference type="ChEBI" id="CHEBI:18420"/>
        <label>1</label>
    </ligand>
</feature>
<evidence type="ECO:0000259" key="2">
    <source>
        <dbReference type="Pfam" id="PF00586"/>
    </source>
</evidence>
<feature type="binding site" evidence="1">
    <location>
        <position position="214"/>
    </location>
    <ligand>
        <name>Mg(2+)</name>
        <dbReference type="ChEBI" id="CHEBI:18420"/>
        <label>5</label>
    </ligand>
</feature>
<dbReference type="EMBL" id="JBHUCX010000009">
    <property type="protein sequence ID" value="MFD1673638.1"/>
    <property type="molecule type" value="Genomic_DNA"/>
</dbReference>
<dbReference type="Pfam" id="PF02769">
    <property type="entry name" value="AIRS_C"/>
    <property type="match status" value="1"/>
</dbReference>
<dbReference type="InterPro" id="IPR016188">
    <property type="entry name" value="PurM-like_N"/>
</dbReference>
<organism evidence="4 5">
    <name type="scientific">Alicyclobacillus fodiniaquatilis</name>
    <dbReference type="NCBI Taxonomy" id="1661150"/>
    <lineage>
        <taxon>Bacteria</taxon>
        <taxon>Bacillati</taxon>
        <taxon>Bacillota</taxon>
        <taxon>Bacilli</taxon>
        <taxon>Bacillales</taxon>
        <taxon>Alicyclobacillaceae</taxon>
        <taxon>Alicyclobacillus</taxon>
    </lineage>
</organism>
<dbReference type="PIRSF" id="PIRSF005303">
    <property type="entry name" value="Thiam_monoph_kin"/>
    <property type="match status" value="1"/>
</dbReference>
<feature type="binding site" evidence="1">
    <location>
        <position position="28"/>
    </location>
    <ligand>
        <name>Mg(2+)</name>
        <dbReference type="ChEBI" id="CHEBI:18420"/>
        <label>4</label>
    </ligand>
</feature>
<evidence type="ECO:0000313" key="4">
    <source>
        <dbReference type="EMBL" id="MFD1673638.1"/>
    </source>
</evidence>
<keyword evidence="1" id="KW-0479">Metal-binding</keyword>
<keyword evidence="1 4" id="KW-0418">Kinase</keyword>
<feature type="binding site" evidence="1">
    <location>
        <begin position="120"/>
        <end position="121"/>
    </location>
    <ligand>
        <name>ATP</name>
        <dbReference type="ChEBI" id="CHEBI:30616"/>
    </ligand>
</feature>
<feature type="domain" description="PurM-like C-terminal" evidence="3">
    <location>
        <begin position="149"/>
        <end position="305"/>
    </location>
</feature>
<comment type="catalytic activity">
    <reaction evidence="1">
        <text>thiamine phosphate + ATP = thiamine diphosphate + ADP</text>
        <dbReference type="Rhea" id="RHEA:15913"/>
        <dbReference type="ChEBI" id="CHEBI:30616"/>
        <dbReference type="ChEBI" id="CHEBI:37575"/>
        <dbReference type="ChEBI" id="CHEBI:58937"/>
        <dbReference type="ChEBI" id="CHEBI:456216"/>
        <dbReference type="EC" id="2.7.4.16"/>
    </reaction>
</comment>
<dbReference type="InterPro" id="IPR036676">
    <property type="entry name" value="PurM-like_C_sf"/>
</dbReference>
<sequence length="332" mass="35114">MEEFSLITSLVKRLPAPGADVLIGIGDDAAAVRTSGQPLIMSTDTMVEGVHFLPSTITDYNLGYKSLAVSVSDIAAMGGKPLYALVSLAISSDWNEERLGKLYDGFAEVTARFGCHVVGGDVVSTTGPMVITTTVIGEADKPITRRGAQPGDVIFVTGRLGGSSAGLETLMQQSAISPTGQAALVAKHQRPEPRVSAGQFFAEVGVHALNDISDGLASELNEIAAQSQVRCVIEAARIPLQPEVKEQARSRQADPLSYALYGGEDYELVGAVPARTFAVLLANAQLLRVPITQIGRCETGDGVVMRHVDGRLEVIEPKGYNHFARASRAGSR</sequence>
<feature type="binding site" evidence="1">
    <location>
        <position position="121"/>
    </location>
    <ligand>
        <name>Mg(2+)</name>
        <dbReference type="ChEBI" id="CHEBI:18420"/>
        <label>1</label>
    </ligand>
</feature>
<dbReference type="Proteomes" id="UP001597079">
    <property type="component" value="Unassembled WGS sequence"/>
</dbReference>
<dbReference type="HAMAP" id="MF_02128">
    <property type="entry name" value="TMP_kinase"/>
    <property type="match status" value="1"/>
</dbReference>
<protein>
    <recommendedName>
        <fullName evidence="1">Thiamine-monophosphate kinase</fullName>
        <shortName evidence="1">TMP kinase</shortName>
        <shortName evidence="1">Thiamine-phosphate kinase</shortName>
        <ecNumber evidence="1">2.7.4.16</ecNumber>
    </recommendedName>
</protein>
<reference evidence="5" key="1">
    <citation type="journal article" date="2019" name="Int. J. Syst. Evol. Microbiol.">
        <title>The Global Catalogue of Microorganisms (GCM) 10K type strain sequencing project: providing services to taxonomists for standard genome sequencing and annotation.</title>
        <authorList>
            <consortium name="The Broad Institute Genomics Platform"/>
            <consortium name="The Broad Institute Genome Sequencing Center for Infectious Disease"/>
            <person name="Wu L."/>
            <person name="Ma J."/>
        </authorList>
    </citation>
    <scope>NUCLEOTIDE SEQUENCE [LARGE SCALE GENOMIC DNA]</scope>
    <source>
        <strain evidence="5">CGMCC 1.12286</strain>
    </source>
</reference>
<dbReference type="InterPro" id="IPR036921">
    <property type="entry name" value="PurM-like_N_sf"/>
</dbReference>
<comment type="caution">
    <text evidence="4">The sequence shown here is derived from an EMBL/GenBank/DDBJ whole genome shotgun (WGS) entry which is preliminary data.</text>
</comment>